<evidence type="ECO:0000313" key="3">
    <source>
        <dbReference type="EMBL" id="GJT84666.1"/>
    </source>
</evidence>
<comment type="caution">
    <text evidence="3">The sequence shown here is derived from an EMBL/GenBank/DDBJ whole genome shotgun (WGS) entry which is preliminary data.</text>
</comment>
<protein>
    <submittedName>
        <fullName evidence="3">Uncharacterized protein</fullName>
    </submittedName>
</protein>
<feature type="coiled-coil region" evidence="1">
    <location>
        <begin position="113"/>
        <end position="140"/>
    </location>
</feature>
<organism evidence="3 4">
    <name type="scientific">Tanacetum coccineum</name>
    <dbReference type="NCBI Taxonomy" id="301880"/>
    <lineage>
        <taxon>Eukaryota</taxon>
        <taxon>Viridiplantae</taxon>
        <taxon>Streptophyta</taxon>
        <taxon>Embryophyta</taxon>
        <taxon>Tracheophyta</taxon>
        <taxon>Spermatophyta</taxon>
        <taxon>Magnoliopsida</taxon>
        <taxon>eudicotyledons</taxon>
        <taxon>Gunneridae</taxon>
        <taxon>Pentapetalae</taxon>
        <taxon>asterids</taxon>
        <taxon>campanulids</taxon>
        <taxon>Asterales</taxon>
        <taxon>Asteraceae</taxon>
        <taxon>Asteroideae</taxon>
        <taxon>Anthemideae</taxon>
        <taxon>Anthemidinae</taxon>
        <taxon>Tanacetum</taxon>
    </lineage>
</organism>
<name>A0ABQ5H9W1_9ASTR</name>
<evidence type="ECO:0000313" key="4">
    <source>
        <dbReference type="Proteomes" id="UP001151760"/>
    </source>
</evidence>
<gene>
    <name evidence="3" type="ORF">Tco_1066383</name>
</gene>
<feature type="compositionally biased region" description="Pro residues" evidence="2">
    <location>
        <begin position="40"/>
        <end position="54"/>
    </location>
</feature>
<dbReference type="EMBL" id="BQNB010019379">
    <property type="protein sequence ID" value="GJT84666.1"/>
    <property type="molecule type" value="Genomic_DNA"/>
</dbReference>
<reference evidence="3" key="1">
    <citation type="journal article" date="2022" name="Int. J. Mol. Sci.">
        <title>Draft Genome of Tanacetum Coccineum: Genomic Comparison of Closely Related Tanacetum-Family Plants.</title>
        <authorList>
            <person name="Yamashiro T."/>
            <person name="Shiraishi A."/>
            <person name="Nakayama K."/>
            <person name="Satake H."/>
        </authorList>
    </citation>
    <scope>NUCLEOTIDE SEQUENCE</scope>
</reference>
<sequence length="256" mass="28953">MHPLNKTPSTKDTSSSSIDYTPKSPTLSSSPSTNGYLNPPLSPPPRVPPPPPTQAPNSMEITLSLSPITPLLKAQLQAKDTTICKFKEHINTMRENDKEEKVKHEMDEIETINIELEHSVAKLLSENERLHKEIEHLKKIYKDQFDSIKETCALSKEHDDSLIAQLNNKSMENADLKFQIQDKVFMITSLKNDLRKLKGKEVENASQIPISTTVAPGMFKIDLDPLAPRLLQNREAHIYYLKHTQEQADILQGIVE</sequence>
<dbReference type="Proteomes" id="UP001151760">
    <property type="component" value="Unassembled WGS sequence"/>
</dbReference>
<evidence type="ECO:0000256" key="2">
    <source>
        <dbReference type="SAM" id="MobiDB-lite"/>
    </source>
</evidence>
<evidence type="ECO:0000256" key="1">
    <source>
        <dbReference type="SAM" id="Coils"/>
    </source>
</evidence>
<keyword evidence="4" id="KW-1185">Reference proteome</keyword>
<accession>A0ABQ5H9W1</accession>
<feature type="compositionally biased region" description="Low complexity" evidence="2">
    <location>
        <begin position="1"/>
        <end position="33"/>
    </location>
</feature>
<proteinExistence type="predicted"/>
<keyword evidence="1" id="KW-0175">Coiled coil</keyword>
<feature type="region of interest" description="Disordered" evidence="2">
    <location>
        <begin position="1"/>
        <end position="59"/>
    </location>
</feature>
<reference evidence="3" key="2">
    <citation type="submission" date="2022-01" db="EMBL/GenBank/DDBJ databases">
        <authorList>
            <person name="Yamashiro T."/>
            <person name="Shiraishi A."/>
            <person name="Satake H."/>
            <person name="Nakayama K."/>
        </authorList>
    </citation>
    <scope>NUCLEOTIDE SEQUENCE</scope>
</reference>